<dbReference type="RefSeq" id="WP_204979885.1">
    <property type="nucleotide sequence ID" value="NZ_JBHTII010000001.1"/>
</dbReference>
<dbReference type="Gene3D" id="2.40.50.90">
    <property type="match status" value="1"/>
</dbReference>
<sequence length="244" mass="25538">MRTKRTTSLLLGVVAILVGVLTLTGCLGLGSLVNPEAPNPAPPTGAGEERATFVAVVDGDTIETSLGTVRLIGIDTPERGECGHAEASNSLLAVVAPGDGLVLELPEGQNDEDRHGRLLRYATTDAGVDLGMLQLEAGSAVARYDSLDGYPAHPREADYHSAQVATFGADAAVIAVGCAAADLPSMDERWWEEYSSCGKLRKNDLGLPVGPFDRDDPAEAEQYDWFANRTGNNGDGDGDGLACE</sequence>
<name>A0ABW3ADE4_9MICO</name>
<accession>A0ABW3ADE4</accession>
<comment type="caution">
    <text evidence="1">The sequence shown here is derived from an EMBL/GenBank/DDBJ whole genome shotgun (WGS) entry which is preliminary data.</text>
</comment>
<gene>
    <name evidence="1" type="ORF">ACFQ0P_01040</name>
</gene>
<keyword evidence="2" id="KW-1185">Reference proteome</keyword>
<dbReference type="InterPro" id="IPR035437">
    <property type="entry name" value="SNase_OB-fold_sf"/>
</dbReference>
<dbReference type="Proteomes" id="UP001597055">
    <property type="component" value="Unassembled WGS sequence"/>
</dbReference>
<evidence type="ECO:0000313" key="2">
    <source>
        <dbReference type="Proteomes" id="UP001597055"/>
    </source>
</evidence>
<proteinExistence type="predicted"/>
<organism evidence="1 2">
    <name type="scientific">Microbacterium insulae</name>
    <dbReference type="NCBI Taxonomy" id="483014"/>
    <lineage>
        <taxon>Bacteria</taxon>
        <taxon>Bacillati</taxon>
        <taxon>Actinomycetota</taxon>
        <taxon>Actinomycetes</taxon>
        <taxon>Micrococcales</taxon>
        <taxon>Microbacteriaceae</taxon>
        <taxon>Microbacterium</taxon>
    </lineage>
</organism>
<reference evidence="2" key="1">
    <citation type="journal article" date="2019" name="Int. J. Syst. Evol. Microbiol.">
        <title>The Global Catalogue of Microorganisms (GCM) 10K type strain sequencing project: providing services to taxonomists for standard genome sequencing and annotation.</title>
        <authorList>
            <consortium name="The Broad Institute Genomics Platform"/>
            <consortium name="The Broad Institute Genome Sequencing Center for Infectious Disease"/>
            <person name="Wu L."/>
            <person name="Ma J."/>
        </authorList>
    </citation>
    <scope>NUCLEOTIDE SEQUENCE [LARGE SCALE GENOMIC DNA]</scope>
    <source>
        <strain evidence="2">CCUG 54523</strain>
    </source>
</reference>
<evidence type="ECO:0000313" key="1">
    <source>
        <dbReference type="EMBL" id="MFD0788965.1"/>
    </source>
</evidence>
<dbReference type="PROSITE" id="PS51257">
    <property type="entry name" value="PROKAR_LIPOPROTEIN"/>
    <property type="match status" value="1"/>
</dbReference>
<dbReference type="SUPFAM" id="SSF50199">
    <property type="entry name" value="Staphylococcal nuclease"/>
    <property type="match status" value="1"/>
</dbReference>
<dbReference type="EMBL" id="JBHTII010000001">
    <property type="protein sequence ID" value="MFD0788965.1"/>
    <property type="molecule type" value="Genomic_DNA"/>
</dbReference>
<protein>
    <submittedName>
        <fullName evidence="1">Thermonuclease family protein</fullName>
    </submittedName>
</protein>